<dbReference type="GO" id="GO:0009451">
    <property type="term" value="P:RNA modification"/>
    <property type="evidence" value="ECO:0007669"/>
    <property type="project" value="InterPro"/>
</dbReference>
<evidence type="ECO:0008006" key="5">
    <source>
        <dbReference type="Google" id="ProtNLM"/>
    </source>
</evidence>
<reference evidence="3 4" key="1">
    <citation type="journal article" date="2013" name="BMC Genomics">
        <title>The miniature genome of a carnivorous plant Genlisea aurea contains a low number of genes and short non-coding sequences.</title>
        <authorList>
            <person name="Leushkin E.V."/>
            <person name="Sutormin R.A."/>
            <person name="Nabieva E.R."/>
            <person name="Penin A.A."/>
            <person name="Kondrashov A.S."/>
            <person name="Logacheva M.D."/>
        </authorList>
    </citation>
    <scope>NUCLEOTIDE SEQUENCE [LARGE SCALE GENOMIC DNA]</scope>
</reference>
<dbReference type="Pfam" id="PF01535">
    <property type="entry name" value="PPR"/>
    <property type="match status" value="6"/>
</dbReference>
<dbReference type="FunFam" id="1.25.40.10:FF:000184">
    <property type="entry name" value="Pentatricopeptide repeat-containing protein, chloroplastic"/>
    <property type="match status" value="1"/>
</dbReference>
<keyword evidence="4" id="KW-1185">Reference proteome</keyword>
<evidence type="ECO:0000256" key="2">
    <source>
        <dbReference type="PROSITE-ProRule" id="PRU00708"/>
    </source>
</evidence>
<protein>
    <recommendedName>
        <fullName evidence="5">Pentatricopeptide repeat-containing protein</fullName>
    </recommendedName>
</protein>
<dbReference type="InterPro" id="IPR002885">
    <property type="entry name" value="PPR_rpt"/>
</dbReference>
<sequence>LLRGRICRRRLLEIHGRVFRMDVQEDDLVATRLIGHYPAKPALGVFRSLRNPNIFPYNAIIRVLAEGGGGLSGEALTIFKELKFSDAAAPNELTFSFVLKAVSAGEEEEEEEEAVLPQVHSHVLKSDYLRDSFLCYGLISAYAAARDIQSARQVFDEMSDRSLVSCWTVLIGGYARLGSAAGGLELFIAMLKENLRPDNETMVGVLSACSSLPVEDIREWAGRLERYKAASEGFGNDHVNTSLVCLYGKSGNTAASRASFDEIPENGGRRSVLVWNAMISSYLQNGCPSEAIGVFKSMMTAADPCVSPPNHVTMVSVLSACAEVGDSDLGVWVHGYVRSSGKRSLPSSNVNLATSLIEMYAKCGELDEARKVFGEMCDRDVIAFNAMITGLAINGKGIEALTLFSRMEEAHRLAPDSATFCGALSACSHSGLLRRGREVFGKMIRVSPPRVEHYGCYVDLLSRSGRLDEALGVATSMPFEPNSYTWGAILTGCVVHGRLEIAESVASMLVDVDPDNSGGYVLLSNTFASDRKWRRVAELRRAMRETGVRKEAGRSWISIDGAVHEFIAGSATNADADKVIESL</sequence>
<dbReference type="InterPro" id="IPR046848">
    <property type="entry name" value="E_motif"/>
</dbReference>
<keyword evidence="1" id="KW-0677">Repeat</keyword>
<feature type="non-terminal residue" evidence="3">
    <location>
        <position position="583"/>
    </location>
</feature>
<dbReference type="InterPro" id="IPR011990">
    <property type="entry name" value="TPR-like_helical_dom_sf"/>
</dbReference>
<dbReference type="NCBIfam" id="TIGR00756">
    <property type="entry name" value="PPR"/>
    <property type="match status" value="5"/>
</dbReference>
<feature type="repeat" description="PPR" evidence="2">
    <location>
        <begin position="349"/>
        <end position="383"/>
    </location>
</feature>
<dbReference type="EMBL" id="AUSU01001055">
    <property type="protein sequence ID" value="EPS71925.1"/>
    <property type="molecule type" value="Genomic_DNA"/>
</dbReference>
<proteinExistence type="predicted"/>
<evidence type="ECO:0000313" key="4">
    <source>
        <dbReference type="Proteomes" id="UP000015453"/>
    </source>
</evidence>
<dbReference type="OrthoDB" id="1865464at2759"/>
<dbReference type="Proteomes" id="UP000015453">
    <property type="component" value="Unassembled WGS sequence"/>
</dbReference>
<gene>
    <name evidence="3" type="ORF">M569_02834</name>
</gene>
<dbReference type="PANTHER" id="PTHR47926:SF490">
    <property type="entry name" value="REPEAT-LIKE SUPERFAMILY PROTEIN, PUTATIVE-RELATED"/>
    <property type="match status" value="1"/>
</dbReference>
<dbReference type="InterPro" id="IPR046960">
    <property type="entry name" value="PPR_At4g14850-like_plant"/>
</dbReference>
<dbReference type="Pfam" id="PF20431">
    <property type="entry name" value="E_motif"/>
    <property type="match status" value="1"/>
</dbReference>
<dbReference type="Gene3D" id="1.25.40.10">
    <property type="entry name" value="Tetratricopeptide repeat domain"/>
    <property type="match status" value="3"/>
</dbReference>
<feature type="non-terminal residue" evidence="3">
    <location>
        <position position="1"/>
    </location>
</feature>
<accession>S8CY60</accession>
<feature type="repeat" description="PPR" evidence="2">
    <location>
        <begin position="271"/>
        <end position="301"/>
    </location>
</feature>
<dbReference type="SUPFAM" id="SSF48452">
    <property type="entry name" value="TPR-like"/>
    <property type="match status" value="1"/>
</dbReference>
<comment type="caution">
    <text evidence="3">The sequence shown here is derived from an EMBL/GenBank/DDBJ whole genome shotgun (WGS) entry which is preliminary data.</text>
</comment>
<dbReference type="PANTHER" id="PTHR47926">
    <property type="entry name" value="PENTATRICOPEPTIDE REPEAT-CONTAINING PROTEIN"/>
    <property type="match status" value="1"/>
</dbReference>
<name>S8CY60_9LAMI</name>
<evidence type="ECO:0000313" key="3">
    <source>
        <dbReference type="EMBL" id="EPS71925.1"/>
    </source>
</evidence>
<feature type="repeat" description="PPR" evidence="2">
    <location>
        <begin position="163"/>
        <end position="197"/>
    </location>
</feature>
<organism evidence="3 4">
    <name type="scientific">Genlisea aurea</name>
    <dbReference type="NCBI Taxonomy" id="192259"/>
    <lineage>
        <taxon>Eukaryota</taxon>
        <taxon>Viridiplantae</taxon>
        <taxon>Streptophyta</taxon>
        <taxon>Embryophyta</taxon>
        <taxon>Tracheophyta</taxon>
        <taxon>Spermatophyta</taxon>
        <taxon>Magnoliopsida</taxon>
        <taxon>eudicotyledons</taxon>
        <taxon>Gunneridae</taxon>
        <taxon>Pentapetalae</taxon>
        <taxon>asterids</taxon>
        <taxon>lamiids</taxon>
        <taxon>Lamiales</taxon>
        <taxon>Lentibulariaceae</taxon>
        <taxon>Genlisea</taxon>
    </lineage>
</organism>
<dbReference type="AlphaFoldDB" id="S8CY60"/>
<evidence type="ECO:0000256" key="1">
    <source>
        <dbReference type="ARBA" id="ARBA00022737"/>
    </source>
</evidence>
<dbReference type="PROSITE" id="PS51375">
    <property type="entry name" value="PPR"/>
    <property type="match status" value="3"/>
</dbReference>
<dbReference type="GO" id="GO:0003723">
    <property type="term" value="F:RNA binding"/>
    <property type="evidence" value="ECO:0007669"/>
    <property type="project" value="InterPro"/>
</dbReference>